<dbReference type="InterPro" id="IPR011051">
    <property type="entry name" value="RmlC_Cupin_sf"/>
</dbReference>
<proteinExistence type="predicted"/>
<feature type="domain" description="Cupin type-2" evidence="1">
    <location>
        <begin position="40"/>
        <end position="109"/>
    </location>
</feature>
<dbReference type="CDD" id="cd02208">
    <property type="entry name" value="cupin_RmlC-like"/>
    <property type="match status" value="1"/>
</dbReference>
<dbReference type="SUPFAM" id="SSF51182">
    <property type="entry name" value="RmlC-like cupins"/>
    <property type="match status" value="1"/>
</dbReference>
<dbReference type="InterPro" id="IPR014710">
    <property type="entry name" value="RmlC-like_jellyroll"/>
</dbReference>
<dbReference type="InterPro" id="IPR052538">
    <property type="entry name" value="Flavonoid_dioxygenase-like"/>
</dbReference>
<dbReference type="PANTHER" id="PTHR43346">
    <property type="entry name" value="LIGAND BINDING DOMAIN PROTEIN, PUTATIVE (AFU_ORTHOLOGUE AFUA_6G14370)-RELATED"/>
    <property type="match status" value="1"/>
</dbReference>
<dbReference type="InterPro" id="IPR013096">
    <property type="entry name" value="Cupin_2"/>
</dbReference>
<name>A0ABQ1VKZ8_9RHOB</name>
<accession>A0ABQ1VKZ8</accession>
<dbReference type="EMBL" id="BMIV01000016">
    <property type="protein sequence ID" value="GGF77172.1"/>
    <property type="molecule type" value="Genomic_DNA"/>
</dbReference>
<organism evidence="2 3">
    <name type="scientific">Paracoccus acridae</name>
    <dbReference type="NCBI Taxonomy" id="1795310"/>
    <lineage>
        <taxon>Bacteria</taxon>
        <taxon>Pseudomonadati</taxon>
        <taxon>Pseudomonadota</taxon>
        <taxon>Alphaproteobacteria</taxon>
        <taxon>Rhodobacterales</taxon>
        <taxon>Paracoccaceae</taxon>
        <taxon>Paracoccus</taxon>
    </lineage>
</organism>
<dbReference type="Pfam" id="PF07883">
    <property type="entry name" value="Cupin_2"/>
    <property type="match status" value="1"/>
</dbReference>
<gene>
    <name evidence="2" type="ORF">GCM10011402_32270</name>
</gene>
<comment type="caution">
    <text evidence="2">The sequence shown here is derived from an EMBL/GenBank/DDBJ whole genome shotgun (WGS) entry which is preliminary data.</text>
</comment>
<keyword evidence="3" id="KW-1185">Reference proteome</keyword>
<evidence type="ECO:0000313" key="2">
    <source>
        <dbReference type="EMBL" id="GGF77172.1"/>
    </source>
</evidence>
<dbReference type="PANTHER" id="PTHR43346:SF1">
    <property type="entry name" value="QUERCETIN 2,3-DIOXYGENASE-RELATED"/>
    <property type="match status" value="1"/>
</dbReference>
<reference evidence="3" key="1">
    <citation type="journal article" date="2019" name="Int. J. Syst. Evol. Microbiol.">
        <title>The Global Catalogue of Microorganisms (GCM) 10K type strain sequencing project: providing services to taxonomists for standard genome sequencing and annotation.</title>
        <authorList>
            <consortium name="The Broad Institute Genomics Platform"/>
            <consortium name="The Broad Institute Genome Sequencing Center for Infectious Disease"/>
            <person name="Wu L."/>
            <person name="Ma J."/>
        </authorList>
    </citation>
    <scope>NUCLEOTIDE SEQUENCE [LARGE SCALE GENOMIC DNA]</scope>
    <source>
        <strain evidence="3">CGMCC 1.15419</strain>
    </source>
</reference>
<evidence type="ECO:0000259" key="1">
    <source>
        <dbReference type="Pfam" id="PF07883"/>
    </source>
</evidence>
<dbReference type="RefSeq" id="WP_103173858.1">
    <property type="nucleotide sequence ID" value="NZ_BMIV01000016.1"/>
</dbReference>
<dbReference type="Gene3D" id="2.60.120.10">
    <property type="entry name" value="Jelly Rolls"/>
    <property type="match status" value="1"/>
</dbReference>
<dbReference type="Proteomes" id="UP000640509">
    <property type="component" value="Unassembled WGS sequence"/>
</dbReference>
<protein>
    <submittedName>
        <fullName evidence="2">Cupin</fullName>
    </submittedName>
</protein>
<evidence type="ECO:0000313" key="3">
    <source>
        <dbReference type="Proteomes" id="UP000640509"/>
    </source>
</evidence>
<sequence length="149" mass="16450">MELMTAGVTTREASVDDVTWHILGQTYVPKHRSESSMSWHATFPHGTFVPHHIHTTQDEFIYVLTGELELELDGGAPVKAGPGDLVRMPQDVPHGIFNRSGKDATCLFWVSPTANLWDLFVAIDNVPDPAEIVRLAAQHQVDFLPPPSA</sequence>